<reference evidence="1 2" key="1">
    <citation type="submission" date="2018-05" db="EMBL/GenBank/DDBJ databases">
        <title>Amnibacterium sp. M8JJ-5, whole genome shotgun sequence.</title>
        <authorList>
            <person name="Tuo L."/>
        </authorList>
    </citation>
    <scope>NUCLEOTIDE SEQUENCE [LARGE SCALE GENOMIC DNA]</scope>
    <source>
        <strain evidence="1 2">M8JJ-5</strain>
    </source>
</reference>
<keyword evidence="1" id="KW-0067">ATP-binding</keyword>
<evidence type="ECO:0000313" key="1">
    <source>
        <dbReference type="EMBL" id="PVZ93468.1"/>
    </source>
</evidence>
<name>A0A2V1HLQ0_9MICO</name>
<dbReference type="EMBL" id="QEOP01000004">
    <property type="protein sequence ID" value="PVZ93468.1"/>
    <property type="molecule type" value="Genomic_DNA"/>
</dbReference>
<evidence type="ECO:0000313" key="2">
    <source>
        <dbReference type="Proteomes" id="UP000244893"/>
    </source>
</evidence>
<proteinExistence type="predicted"/>
<comment type="caution">
    <text evidence="1">The sequence shown here is derived from an EMBL/GenBank/DDBJ whole genome shotgun (WGS) entry which is preliminary data.</text>
</comment>
<dbReference type="Proteomes" id="UP000244893">
    <property type="component" value="Unassembled WGS sequence"/>
</dbReference>
<keyword evidence="1" id="KW-0547">Nucleotide-binding</keyword>
<sequence length="43" mass="4751">MASVGQHSFHYGSSGTYLPVKEKRTMASVTFDQATRLYPGSTR</sequence>
<accession>A0A2V1HLQ0</accession>
<organism evidence="1 2">
    <name type="scientific">Amnibacterium flavum</name>
    <dbReference type="NCBI Taxonomy" id="2173173"/>
    <lineage>
        <taxon>Bacteria</taxon>
        <taxon>Bacillati</taxon>
        <taxon>Actinomycetota</taxon>
        <taxon>Actinomycetes</taxon>
        <taxon>Micrococcales</taxon>
        <taxon>Microbacteriaceae</taxon>
        <taxon>Amnibacterium</taxon>
    </lineage>
</organism>
<dbReference type="GO" id="GO:0005524">
    <property type="term" value="F:ATP binding"/>
    <property type="evidence" value="ECO:0007669"/>
    <property type="project" value="UniProtKB-KW"/>
</dbReference>
<feature type="non-terminal residue" evidence="1">
    <location>
        <position position="43"/>
    </location>
</feature>
<protein>
    <submittedName>
        <fullName evidence="1">Sugar ABC transporter ATP-binding protein</fullName>
    </submittedName>
</protein>
<dbReference type="AlphaFoldDB" id="A0A2V1HLQ0"/>
<gene>
    <name evidence="1" type="ORF">DDQ50_15170</name>
</gene>
<keyword evidence="2" id="KW-1185">Reference proteome</keyword>